<keyword evidence="1" id="KW-0472">Membrane</keyword>
<dbReference type="RefSeq" id="WP_098195594.1">
    <property type="nucleotide sequence ID" value="NZ_CP023777.1"/>
</dbReference>
<dbReference type="EMBL" id="CP023777">
    <property type="protein sequence ID" value="ATL49226.1"/>
    <property type="molecule type" value="Genomic_DNA"/>
</dbReference>
<name>A0A291QZ19_9BACT</name>
<feature type="transmembrane region" description="Helical" evidence="1">
    <location>
        <begin position="40"/>
        <end position="62"/>
    </location>
</feature>
<keyword evidence="1" id="KW-1133">Transmembrane helix</keyword>
<dbReference type="KEGG" id="cbae:COR50_19735"/>
<dbReference type="OrthoDB" id="680468at2"/>
<accession>A0A291QZ19</accession>
<dbReference type="Proteomes" id="UP000220133">
    <property type="component" value="Chromosome"/>
</dbReference>
<reference evidence="2 3" key="1">
    <citation type="submission" date="2017-10" db="EMBL/GenBank/DDBJ databases">
        <title>Paenichitinophaga pekingensis gen. nov., sp. nov., isolated from activated sludge.</title>
        <authorList>
            <person name="Jin D."/>
            <person name="Kong X."/>
            <person name="Deng Y."/>
            <person name="Bai Z."/>
        </authorList>
    </citation>
    <scope>NUCLEOTIDE SEQUENCE [LARGE SCALE GENOMIC DNA]</scope>
    <source>
        <strain evidence="2 3">13</strain>
    </source>
</reference>
<evidence type="ECO:0000313" key="3">
    <source>
        <dbReference type="Proteomes" id="UP000220133"/>
    </source>
</evidence>
<keyword evidence="3" id="KW-1185">Reference proteome</keyword>
<sequence>MNENEVEFDPQEPLFKRLRGSLFPVQPGDSVFKKVLKNSGFYAVAVMVSLISLLLMGIVTFVL</sequence>
<proteinExistence type="predicted"/>
<organism evidence="2 3">
    <name type="scientific">Chitinophaga caeni</name>
    <dbReference type="NCBI Taxonomy" id="2029983"/>
    <lineage>
        <taxon>Bacteria</taxon>
        <taxon>Pseudomonadati</taxon>
        <taxon>Bacteroidota</taxon>
        <taxon>Chitinophagia</taxon>
        <taxon>Chitinophagales</taxon>
        <taxon>Chitinophagaceae</taxon>
        <taxon>Chitinophaga</taxon>
    </lineage>
</organism>
<dbReference type="AlphaFoldDB" id="A0A291QZ19"/>
<evidence type="ECO:0000313" key="2">
    <source>
        <dbReference type="EMBL" id="ATL49226.1"/>
    </source>
</evidence>
<gene>
    <name evidence="2" type="ORF">COR50_19735</name>
</gene>
<protein>
    <submittedName>
        <fullName evidence="2">Uncharacterized protein</fullName>
    </submittedName>
</protein>
<evidence type="ECO:0000256" key="1">
    <source>
        <dbReference type="SAM" id="Phobius"/>
    </source>
</evidence>
<keyword evidence="1" id="KW-0812">Transmembrane</keyword>